<protein>
    <recommendedName>
        <fullName evidence="1">glutathione transferase</fullName>
        <ecNumber evidence="1">2.5.1.18</ecNumber>
    </recommendedName>
</protein>
<name>A0A087M2H0_9HYPH</name>
<evidence type="ECO:0000313" key="6">
    <source>
        <dbReference type="EMBL" id="KFL31073.1"/>
    </source>
</evidence>
<dbReference type="InterPro" id="IPR045073">
    <property type="entry name" value="Omega/Tau-like"/>
</dbReference>
<comment type="catalytic activity">
    <reaction evidence="3">
        <text>RX + glutathione = an S-substituted glutathione + a halide anion + H(+)</text>
        <dbReference type="Rhea" id="RHEA:16437"/>
        <dbReference type="ChEBI" id="CHEBI:15378"/>
        <dbReference type="ChEBI" id="CHEBI:16042"/>
        <dbReference type="ChEBI" id="CHEBI:17792"/>
        <dbReference type="ChEBI" id="CHEBI:57925"/>
        <dbReference type="ChEBI" id="CHEBI:90779"/>
        <dbReference type="EC" id="2.5.1.18"/>
    </reaction>
</comment>
<dbReference type="CDD" id="cd00570">
    <property type="entry name" value="GST_N_family"/>
    <property type="match status" value="1"/>
</dbReference>
<dbReference type="InterPro" id="IPR040079">
    <property type="entry name" value="Glutathione_S-Trfase"/>
</dbReference>
<dbReference type="RefSeq" id="WP_035082979.1">
    <property type="nucleotide sequence ID" value="NZ_JQGC01000009.1"/>
</dbReference>
<dbReference type="InterPro" id="IPR004045">
    <property type="entry name" value="Glutathione_S-Trfase_N"/>
</dbReference>
<dbReference type="PROSITE" id="PS50405">
    <property type="entry name" value="GST_CTER"/>
    <property type="match status" value="1"/>
</dbReference>
<dbReference type="GO" id="GO:0004364">
    <property type="term" value="F:glutathione transferase activity"/>
    <property type="evidence" value="ECO:0007669"/>
    <property type="project" value="UniProtKB-EC"/>
</dbReference>
<organism evidence="6 7">
    <name type="scientific">Devosia riboflavina</name>
    <dbReference type="NCBI Taxonomy" id="46914"/>
    <lineage>
        <taxon>Bacteria</taxon>
        <taxon>Pseudomonadati</taxon>
        <taxon>Pseudomonadota</taxon>
        <taxon>Alphaproteobacteria</taxon>
        <taxon>Hyphomicrobiales</taxon>
        <taxon>Devosiaceae</taxon>
        <taxon>Devosia</taxon>
    </lineage>
</organism>
<dbReference type="PROSITE" id="PS50404">
    <property type="entry name" value="GST_NTER"/>
    <property type="match status" value="1"/>
</dbReference>
<evidence type="ECO:0000256" key="1">
    <source>
        <dbReference type="ARBA" id="ARBA00012452"/>
    </source>
</evidence>
<comment type="caution">
    <text evidence="6">The sequence shown here is derived from an EMBL/GenBank/DDBJ whole genome shotgun (WGS) entry which is preliminary data.</text>
</comment>
<dbReference type="Pfam" id="PF00043">
    <property type="entry name" value="GST_C"/>
    <property type="match status" value="1"/>
</dbReference>
<dbReference type="PANTHER" id="PTHR43968">
    <property type="match status" value="1"/>
</dbReference>
<evidence type="ECO:0000313" key="7">
    <source>
        <dbReference type="Proteomes" id="UP000028981"/>
    </source>
</evidence>
<gene>
    <name evidence="6" type="ORF">JP75_12095</name>
</gene>
<evidence type="ECO:0000256" key="2">
    <source>
        <dbReference type="ARBA" id="ARBA00022679"/>
    </source>
</evidence>
<keyword evidence="2 6" id="KW-0808">Transferase</keyword>
<dbReference type="InterPro" id="IPR004046">
    <property type="entry name" value="GST_C"/>
</dbReference>
<reference evidence="6 7" key="1">
    <citation type="submission" date="2014-08" db="EMBL/GenBank/DDBJ databases">
        <authorList>
            <person name="Hassan Y.I."/>
            <person name="Lepp D."/>
            <person name="Zhou T."/>
        </authorList>
    </citation>
    <scope>NUCLEOTIDE SEQUENCE [LARGE SCALE GENOMIC DNA]</scope>
    <source>
        <strain evidence="6 7">IFO13584</strain>
    </source>
</reference>
<feature type="domain" description="GST N-terminal" evidence="4">
    <location>
        <begin position="2"/>
        <end position="85"/>
    </location>
</feature>
<dbReference type="PROSITE" id="PS51354">
    <property type="entry name" value="GLUTAREDOXIN_2"/>
    <property type="match status" value="1"/>
</dbReference>
<dbReference type="SFLD" id="SFLDS00019">
    <property type="entry name" value="Glutathione_Transferase_(cytos"/>
    <property type="match status" value="1"/>
</dbReference>
<dbReference type="PANTHER" id="PTHR43968:SF6">
    <property type="entry name" value="GLUTATHIONE S-TRANSFERASE OMEGA"/>
    <property type="match status" value="1"/>
</dbReference>
<dbReference type="Gene3D" id="1.20.1050.10">
    <property type="match status" value="1"/>
</dbReference>
<dbReference type="InterPro" id="IPR036282">
    <property type="entry name" value="Glutathione-S-Trfase_C_sf"/>
</dbReference>
<dbReference type="Pfam" id="PF13409">
    <property type="entry name" value="GST_N_2"/>
    <property type="match status" value="1"/>
</dbReference>
<dbReference type="InterPro" id="IPR050983">
    <property type="entry name" value="GST_Omega/HSP26"/>
</dbReference>
<accession>A0A087M2H0</accession>
<keyword evidence="7" id="KW-1185">Reference proteome</keyword>
<evidence type="ECO:0000259" key="5">
    <source>
        <dbReference type="PROSITE" id="PS50405"/>
    </source>
</evidence>
<proteinExistence type="predicted"/>
<dbReference type="SUPFAM" id="SSF47616">
    <property type="entry name" value="GST C-terminal domain-like"/>
    <property type="match status" value="1"/>
</dbReference>
<dbReference type="SFLD" id="SFLDG01152">
    <property type="entry name" value="Main.3:_Omega-_and_Tau-like"/>
    <property type="match status" value="1"/>
</dbReference>
<dbReference type="AlphaFoldDB" id="A0A087M2H0"/>
<dbReference type="FunFam" id="3.40.30.10:FF:000123">
    <property type="entry name" value="Glutathione transferase o1"/>
    <property type="match status" value="1"/>
</dbReference>
<dbReference type="SFLD" id="SFLDG00358">
    <property type="entry name" value="Main_(cytGST)"/>
    <property type="match status" value="1"/>
</dbReference>
<dbReference type="GO" id="GO:0005737">
    <property type="term" value="C:cytoplasm"/>
    <property type="evidence" value="ECO:0007669"/>
    <property type="project" value="TreeGrafter"/>
</dbReference>
<dbReference type="SUPFAM" id="SSF52833">
    <property type="entry name" value="Thioredoxin-like"/>
    <property type="match status" value="1"/>
</dbReference>
<dbReference type="EMBL" id="JQGC01000009">
    <property type="protein sequence ID" value="KFL31073.1"/>
    <property type="molecule type" value="Genomic_DNA"/>
</dbReference>
<sequence>MSKLTLISFPTCPYVQRAVIALKEKGVPFDVVYIDLANKPDWFLAISPLGKVPVLKVERDGHEPAIVFESAVILEYLEDTITEKRLHPSDALERAQHRSWIEFGSQVLGDLWRVSAAKDQGELDSASQALAVKFRRLEDTIAGPFFAGSQFSLVDAVFAPAFRQLDALETIVTTGLTADLPKVDAWRKSLAARPSVREAAPADFVELYLHRLRNNDAHVLKTAA</sequence>
<dbReference type="Gene3D" id="3.40.30.10">
    <property type="entry name" value="Glutaredoxin"/>
    <property type="match status" value="1"/>
</dbReference>
<dbReference type="EC" id="2.5.1.18" evidence="1"/>
<dbReference type="OrthoDB" id="9795329at2"/>
<dbReference type="InterPro" id="IPR010987">
    <property type="entry name" value="Glutathione-S-Trfase_C-like"/>
</dbReference>
<dbReference type="InterPro" id="IPR036249">
    <property type="entry name" value="Thioredoxin-like_sf"/>
</dbReference>
<dbReference type="STRING" id="46914.JP75_12095"/>
<evidence type="ECO:0000256" key="3">
    <source>
        <dbReference type="ARBA" id="ARBA00047960"/>
    </source>
</evidence>
<dbReference type="Proteomes" id="UP000028981">
    <property type="component" value="Unassembled WGS sequence"/>
</dbReference>
<feature type="domain" description="GST C-terminal" evidence="5">
    <location>
        <begin position="90"/>
        <end position="209"/>
    </location>
</feature>
<evidence type="ECO:0000259" key="4">
    <source>
        <dbReference type="PROSITE" id="PS50404"/>
    </source>
</evidence>